<dbReference type="InterPro" id="IPR050259">
    <property type="entry name" value="SDR"/>
</dbReference>
<dbReference type="OrthoDB" id="9806974at2"/>
<sequence length="251" mass="25920">MSNPTQSHIALVTGAAQGLGNNIAARLLAAGYRVALSDRSLEAAKAAATAMDSSGERVMPLALDVASKADFEAALAAVLERWGDLHVLVNNAAVTRATPVMEISPEEFADVVNINLGGTFSGCQVMGRHMADKGYGRIINMASLAGQNGGTSTGAHYAASKGAIITLTKVFAKELASQGVTVNAIAPGPIESPMVKALVPEERLPTLLGAIPVGQLGDADFIGEMVVQLARPEAYFTTGTTLDINGGLFMR</sequence>
<dbReference type="SUPFAM" id="SSF51735">
    <property type="entry name" value="NAD(P)-binding Rossmann-fold domains"/>
    <property type="match status" value="1"/>
</dbReference>
<organism evidence="4 5">
    <name type="scientific">Marinobacterium iners DSM 11526</name>
    <dbReference type="NCBI Taxonomy" id="1122198"/>
    <lineage>
        <taxon>Bacteria</taxon>
        <taxon>Pseudomonadati</taxon>
        <taxon>Pseudomonadota</taxon>
        <taxon>Gammaproteobacteria</taxon>
        <taxon>Oceanospirillales</taxon>
        <taxon>Oceanospirillaceae</taxon>
        <taxon>Marinobacterium</taxon>
    </lineage>
</organism>
<evidence type="ECO:0000256" key="2">
    <source>
        <dbReference type="ARBA" id="ARBA00023002"/>
    </source>
</evidence>
<dbReference type="FunFam" id="3.40.50.720:FF:000173">
    <property type="entry name" value="3-oxoacyl-[acyl-carrier protein] reductase"/>
    <property type="match status" value="1"/>
</dbReference>
<evidence type="ECO:0000313" key="4">
    <source>
        <dbReference type="EMBL" id="SEB15886.1"/>
    </source>
</evidence>
<dbReference type="InterPro" id="IPR036291">
    <property type="entry name" value="NAD(P)-bd_dom_sf"/>
</dbReference>
<evidence type="ECO:0000313" key="5">
    <source>
        <dbReference type="Proteomes" id="UP000242469"/>
    </source>
</evidence>
<dbReference type="PANTHER" id="PTHR42879">
    <property type="entry name" value="3-OXOACYL-(ACYL-CARRIER-PROTEIN) REDUCTASE"/>
    <property type="match status" value="1"/>
</dbReference>
<keyword evidence="2" id="KW-0560">Oxidoreductase</keyword>
<dbReference type="STRING" id="1122198.SAMN02745729_12534"/>
<accession>A0A1H4H2B7</accession>
<dbReference type="InterPro" id="IPR002347">
    <property type="entry name" value="SDR_fam"/>
</dbReference>
<name>A0A1H4H2B7_9GAMM</name>
<dbReference type="InterPro" id="IPR020904">
    <property type="entry name" value="Sc_DH/Rdtase_CS"/>
</dbReference>
<evidence type="ECO:0000259" key="3">
    <source>
        <dbReference type="SMART" id="SM00822"/>
    </source>
</evidence>
<feature type="domain" description="Ketoreductase" evidence="3">
    <location>
        <begin position="8"/>
        <end position="193"/>
    </location>
</feature>
<dbReference type="PANTHER" id="PTHR42879:SF2">
    <property type="entry name" value="3-OXOACYL-[ACYL-CARRIER-PROTEIN] REDUCTASE FABG"/>
    <property type="match status" value="1"/>
</dbReference>
<dbReference type="SMART" id="SM00822">
    <property type="entry name" value="PKS_KR"/>
    <property type="match status" value="1"/>
</dbReference>
<dbReference type="PRINTS" id="PR00081">
    <property type="entry name" value="GDHRDH"/>
</dbReference>
<dbReference type="Gene3D" id="3.40.50.720">
    <property type="entry name" value="NAD(P)-binding Rossmann-like Domain"/>
    <property type="match status" value="1"/>
</dbReference>
<comment type="similarity">
    <text evidence="1">Belongs to the short-chain dehydrogenases/reductases (SDR) family.</text>
</comment>
<evidence type="ECO:0000256" key="1">
    <source>
        <dbReference type="ARBA" id="ARBA00006484"/>
    </source>
</evidence>
<keyword evidence="5" id="KW-1185">Reference proteome</keyword>
<dbReference type="PRINTS" id="PR00080">
    <property type="entry name" value="SDRFAMILY"/>
</dbReference>
<dbReference type="Pfam" id="PF13561">
    <property type="entry name" value="adh_short_C2"/>
    <property type="match status" value="1"/>
</dbReference>
<dbReference type="EMBL" id="FNRJ01000025">
    <property type="protein sequence ID" value="SEB15886.1"/>
    <property type="molecule type" value="Genomic_DNA"/>
</dbReference>
<dbReference type="GO" id="GO:0032787">
    <property type="term" value="P:monocarboxylic acid metabolic process"/>
    <property type="evidence" value="ECO:0007669"/>
    <property type="project" value="UniProtKB-ARBA"/>
</dbReference>
<proteinExistence type="inferred from homology"/>
<dbReference type="PROSITE" id="PS00061">
    <property type="entry name" value="ADH_SHORT"/>
    <property type="match status" value="1"/>
</dbReference>
<reference evidence="5" key="1">
    <citation type="submission" date="2016-10" db="EMBL/GenBank/DDBJ databases">
        <authorList>
            <person name="Varghese N."/>
            <person name="Submissions S."/>
        </authorList>
    </citation>
    <scope>NUCLEOTIDE SEQUENCE [LARGE SCALE GENOMIC DNA]</scope>
    <source>
        <strain evidence="5">DSM 11526</strain>
    </source>
</reference>
<dbReference type="AlphaFoldDB" id="A0A1H4H2B7"/>
<dbReference type="RefSeq" id="WP_091828045.1">
    <property type="nucleotide sequence ID" value="NZ_FNRJ01000025.1"/>
</dbReference>
<dbReference type="InterPro" id="IPR057326">
    <property type="entry name" value="KR_dom"/>
</dbReference>
<gene>
    <name evidence="4" type="ORF">SAMN02745729_12534</name>
</gene>
<protein>
    <submittedName>
        <fullName evidence="4">3-oxoacyl-[acyl-carrier protein] reductase</fullName>
    </submittedName>
</protein>
<dbReference type="GO" id="GO:0016491">
    <property type="term" value="F:oxidoreductase activity"/>
    <property type="evidence" value="ECO:0007669"/>
    <property type="project" value="UniProtKB-KW"/>
</dbReference>
<dbReference type="Proteomes" id="UP000242469">
    <property type="component" value="Unassembled WGS sequence"/>
</dbReference>